<accession>A0A6A3HX89</accession>
<sequence length="78" mass="8653">MAAFSGGLGVCLFLHAPTLRVSKRVRDHQAVRYTTTGHHIPHKGRGPCNAQGHRPLRYYSLRGSKIDQEGCGARRTLE</sequence>
<dbReference type="Proteomes" id="UP000434957">
    <property type="component" value="Unassembled WGS sequence"/>
</dbReference>
<evidence type="ECO:0000313" key="3">
    <source>
        <dbReference type="EMBL" id="KAE9291893.1"/>
    </source>
</evidence>
<dbReference type="EMBL" id="QXFV01003820">
    <property type="protein sequence ID" value="KAE8973662.1"/>
    <property type="molecule type" value="Genomic_DNA"/>
</dbReference>
<dbReference type="EMBL" id="QXFT01002886">
    <property type="protein sequence ID" value="KAE9291893.1"/>
    <property type="molecule type" value="Genomic_DNA"/>
</dbReference>
<reference evidence="4 6" key="1">
    <citation type="submission" date="2018-09" db="EMBL/GenBank/DDBJ databases">
        <title>Genomic investigation of the strawberry pathogen Phytophthora fragariae indicates pathogenicity is determined by transcriptional variation in three key races.</title>
        <authorList>
            <person name="Adams T.M."/>
            <person name="Armitage A.D."/>
            <person name="Sobczyk M.K."/>
            <person name="Bates H.J."/>
            <person name="Dunwell J.M."/>
            <person name="Nellist C.F."/>
            <person name="Harrison R.J."/>
        </authorList>
    </citation>
    <scope>NUCLEOTIDE SEQUENCE [LARGE SCALE GENOMIC DNA]</scope>
    <source>
        <strain evidence="1 4">SCRP249</strain>
        <strain evidence="2 6">SCRP324</strain>
        <strain evidence="3 5">SCRP333</strain>
    </source>
</reference>
<dbReference type="EMBL" id="QXFU01002560">
    <property type="protein sequence ID" value="KAE8984259.1"/>
    <property type="molecule type" value="Genomic_DNA"/>
</dbReference>
<comment type="caution">
    <text evidence="1">The sequence shown here is derived from an EMBL/GenBank/DDBJ whole genome shotgun (WGS) entry which is preliminary data.</text>
</comment>
<proteinExistence type="predicted"/>
<dbReference type="AlphaFoldDB" id="A0A6A3HX89"/>
<evidence type="ECO:0000313" key="4">
    <source>
        <dbReference type="Proteomes" id="UP000429607"/>
    </source>
</evidence>
<evidence type="ECO:0000313" key="1">
    <source>
        <dbReference type="EMBL" id="KAE8973662.1"/>
    </source>
</evidence>
<evidence type="ECO:0000313" key="5">
    <source>
        <dbReference type="Proteomes" id="UP000434957"/>
    </source>
</evidence>
<evidence type="ECO:0000313" key="6">
    <source>
        <dbReference type="Proteomes" id="UP000435112"/>
    </source>
</evidence>
<protein>
    <submittedName>
        <fullName evidence="1">Uncharacterized protein</fullName>
    </submittedName>
</protein>
<name>A0A6A3HX89_9STRA</name>
<evidence type="ECO:0000313" key="2">
    <source>
        <dbReference type="EMBL" id="KAE8984259.1"/>
    </source>
</evidence>
<organism evidence="1 4">
    <name type="scientific">Phytophthora rubi</name>
    <dbReference type="NCBI Taxonomy" id="129364"/>
    <lineage>
        <taxon>Eukaryota</taxon>
        <taxon>Sar</taxon>
        <taxon>Stramenopiles</taxon>
        <taxon>Oomycota</taxon>
        <taxon>Peronosporomycetes</taxon>
        <taxon>Peronosporales</taxon>
        <taxon>Peronosporaceae</taxon>
        <taxon>Phytophthora</taxon>
    </lineage>
</organism>
<dbReference type="Proteomes" id="UP000435112">
    <property type="component" value="Unassembled WGS sequence"/>
</dbReference>
<keyword evidence="5" id="KW-1185">Reference proteome</keyword>
<gene>
    <name evidence="1" type="ORF">PR001_g26246</name>
    <name evidence="2" type="ORF">PR002_g23002</name>
    <name evidence="3" type="ORF">PR003_g24908</name>
</gene>
<dbReference type="Proteomes" id="UP000429607">
    <property type="component" value="Unassembled WGS sequence"/>
</dbReference>